<dbReference type="Pfam" id="PF03000">
    <property type="entry name" value="NPH3"/>
    <property type="match status" value="1"/>
</dbReference>
<keyword evidence="5" id="KW-1185">Reference proteome</keyword>
<reference evidence="4 5" key="1">
    <citation type="submission" date="2024-02" db="EMBL/GenBank/DDBJ databases">
        <title>High-quality chromosome-scale genome assembly of Pensacola bahiagrass (Paspalum notatum Flugge var. saurae).</title>
        <authorList>
            <person name="Vega J.M."/>
            <person name="Podio M."/>
            <person name="Orjuela J."/>
            <person name="Siena L.A."/>
            <person name="Pessino S.C."/>
            <person name="Combes M.C."/>
            <person name="Mariac C."/>
            <person name="Albertini E."/>
            <person name="Pupilli F."/>
            <person name="Ortiz J.P.A."/>
            <person name="Leblanc O."/>
        </authorList>
    </citation>
    <scope>NUCLEOTIDE SEQUENCE [LARGE SCALE GENOMIC DNA]</scope>
    <source>
        <strain evidence="4">R1</strain>
        <tissue evidence="4">Leaf</tissue>
    </source>
</reference>
<evidence type="ECO:0000256" key="1">
    <source>
        <dbReference type="ARBA" id="ARBA00022786"/>
    </source>
</evidence>
<evidence type="ECO:0000313" key="4">
    <source>
        <dbReference type="EMBL" id="WVZ59335.1"/>
    </source>
</evidence>
<dbReference type="AlphaFoldDB" id="A0AAQ3WF18"/>
<dbReference type="EMBL" id="CP144746">
    <property type="protein sequence ID" value="WVZ59335.1"/>
    <property type="molecule type" value="Genomic_DNA"/>
</dbReference>
<protein>
    <recommendedName>
        <fullName evidence="3">NPH3 domain-containing protein</fullName>
    </recommendedName>
</protein>
<dbReference type="Proteomes" id="UP001341281">
    <property type="component" value="Chromosome 02"/>
</dbReference>
<name>A0AAQ3WF18_PASNO</name>
<proteinExistence type="inferred from homology"/>
<dbReference type="InterPro" id="IPR027356">
    <property type="entry name" value="NPH3_dom"/>
</dbReference>
<dbReference type="PANTHER" id="PTHR32370">
    <property type="entry name" value="OS12G0117600 PROTEIN"/>
    <property type="match status" value="1"/>
</dbReference>
<feature type="non-terminal residue" evidence="4">
    <location>
        <position position="212"/>
    </location>
</feature>
<feature type="domain" description="NPH3" evidence="3">
    <location>
        <begin position="1"/>
        <end position="212"/>
    </location>
</feature>
<evidence type="ECO:0000256" key="2">
    <source>
        <dbReference type="PROSITE-ProRule" id="PRU00982"/>
    </source>
</evidence>
<dbReference type="InterPro" id="IPR043454">
    <property type="entry name" value="NPH3/RPT2-like"/>
</dbReference>
<evidence type="ECO:0000313" key="5">
    <source>
        <dbReference type="Proteomes" id="UP001341281"/>
    </source>
</evidence>
<comment type="similarity">
    <text evidence="2">Belongs to the NPH3 family.</text>
</comment>
<sequence length="212" mass="23359">AKSLNADALAFDQDSSIFTNCKDWLPGLIRVWVLPAPESPKVTWLKKWLVLESLVAALPPDPPAADCCTMAAVVDDGITCFVRGAWWAQTRHCGATWRPAHRGAARHLDQATLGAVMIPAFKHAGEHAALLLDVPLLPRLVRGFLKEGAASKANGATAARVARMVDTYLAEAGLKAVLRPAEFEELARRFAFTLYQTRQSKGEEWRMGFRRR</sequence>
<accession>A0AAQ3WF18</accession>
<keyword evidence="1" id="KW-0833">Ubl conjugation pathway</keyword>
<gene>
    <name evidence="4" type="ORF">U9M48_009490</name>
</gene>
<evidence type="ECO:0000259" key="3">
    <source>
        <dbReference type="PROSITE" id="PS51649"/>
    </source>
</evidence>
<dbReference type="PROSITE" id="PS51649">
    <property type="entry name" value="NPH3"/>
    <property type="match status" value="1"/>
</dbReference>
<organism evidence="4 5">
    <name type="scientific">Paspalum notatum var. saurae</name>
    <dbReference type="NCBI Taxonomy" id="547442"/>
    <lineage>
        <taxon>Eukaryota</taxon>
        <taxon>Viridiplantae</taxon>
        <taxon>Streptophyta</taxon>
        <taxon>Embryophyta</taxon>
        <taxon>Tracheophyta</taxon>
        <taxon>Spermatophyta</taxon>
        <taxon>Magnoliopsida</taxon>
        <taxon>Liliopsida</taxon>
        <taxon>Poales</taxon>
        <taxon>Poaceae</taxon>
        <taxon>PACMAD clade</taxon>
        <taxon>Panicoideae</taxon>
        <taxon>Andropogonodae</taxon>
        <taxon>Paspaleae</taxon>
        <taxon>Paspalinae</taxon>
        <taxon>Paspalum</taxon>
    </lineage>
</organism>